<sequence length="178" mass="19598">MSIFPKTAETVANHLSGDGYKKPRTFGLRKSNKAYGGQKGHNGSTPRLVEIPNHVKLHEVELCGHSLVSIKGEGVAGYENRHVSDTPPVLVKATEHRAEIKVCPQCGRYVKAEFPLEVMAPAQYGRCIKALASYLNNYRLIPSDRTCELLEDIFGHQFSETVVLRANEILAGCVKPAN</sequence>
<accession>A0A098EA46</accession>
<evidence type="ECO:0000313" key="1">
    <source>
        <dbReference type="EMBL" id="CEG12877.1"/>
    </source>
</evidence>
<dbReference type="PANTHER" id="PTHR33678">
    <property type="entry name" value="BLL1576 PROTEIN"/>
    <property type="match status" value="1"/>
</dbReference>
<name>A0A098EA46_9ZZZZ</name>
<dbReference type="AlphaFoldDB" id="A0A098EA46"/>
<gene>
    <name evidence="1" type="ORF">MSIBF_A2850002</name>
</gene>
<dbReference type="EMBL" id="CCXY01000207">
    <property type="protein sequence ID" value="CEG12877.1"/>
    <property type="molecule type" value="Genomic_DNA"/>
</dbReference>
<dbReference type="InterPro" id="IPR052344">
    <property type="entry name" value="Transposase-related"/>
</dbReference>
<proteinExistence type="predicted"/>
<dbReference type="PANTHER" id="PTHR33678:SF1">
    <property type="entry name" value="BLL1576 PROTEIN"/>
    <property type="match status" value="1"/>
</dbReference>
<organism evidence="1">
    <name type="scientific">groundwater metagenome</name>
    <dbReference type="NCBI Taxonomy" id="717931"/>
    <lineage>
        <taxon>unclassified sequences</taxon>
        <taxon>metagenomes</taxon>
        <taxon>ecological metagenomes</taxon>
    </lineage>
</organism>
<protein>
    <submittedName>
        <fullName evidence="1">Transposase</fullName>
    </submittedName>
</protein>
<reference evidence="1" key="1">
    <citation type="submission" date="2014-09" db="EMBL/GenBank/DDBJ databases">
        <authorList>
            <person name="Probst J Alexander"/>
        </authorList>
    </citation>
    <scope>NUCLEOTIDE SEQUENCE</scope>
</reference>